<dbReference type="InterPro" id="IPR013750">
    <property type="entry name" value="GHMP_kinase_C_dom"/>
</dbReference>
<comment type="caution">
    <text evidence="15">The sequence shown here is derived from an EMBL/GenBank/DDBJ whole genome shotgun (WGS) entry which is preliminary data.</text>
</comment>
<dbReference type="InterPro" id="IPR000870">
    <property type="entry name" value="Homoserine_kinase"/>
</dbReference>
<evidence type="ECO:0000256" key="7">
    <source>
        <dbReference type="ARBA" id="ARBA00022697"/>
    </source>
</evidence>
<dbReference type="Pfam" id="PF08544">
    <property type="entry name" value="GHMP_kinases_C"/>
    <property type="match status" value="1"/>
</dbReference>
<organism evidence="15 16">
    <name type="scientific">Entotheonella factor</name>
    <dbReference type="NCBI Taxonomy" id="1429438"/>
    <lineage>
        <taxon>Bacteria</taxon>
        <taxon>Pseudomonadati</taxon>
        <taxon>Nitrospinota/Tectimicrobiota group</taxon>
        <taxon>Candidatus Tectimicrobiota</taxon>
        <taxon>Candidatus Entotheonellia</taxon>
        <taxon>Candidatus Entotheonellales</taxon>
        <taxon>Candidatus Entotheonellaceae</taxon>
        <taxon>Candidatus Entotheonella</taxon>
    </lineage>
</organism>
<dbReference type="PIRSF" id="PIRSF000676">
    <property type="entry name" value="Homoser_kin"/>
    <property type="match status" value="1"/>
</dbReference>
<dbReference type="InterPro" id="IPR006204">
    <property type="entry name" value="GHMP_kinase_N_dom"/>
</dbReference>
<reference evidence="15 16" key="1">
    <citation type="journal article" date="2014" name="Nature">
        <title>An environmental bacterial taxon with a large and distinct metabolic repertoire.</title>
        <authorList>
            <person name="Wilson M.C."/>
            <person name="Mori T."/>
            <person name="Ruckert C."/>
            <person name="Uria A.R."/>
            <person name="Helf M.J."/>
            <person name="Takada K."/>
            <person name="Gernert C."/>
            <person name="Steffens U.A."/>
            <person name="Heycke N."/>
            <person name="Schmitt S."/>
            <person name="Rinke C."/>
            <person name="Helfrich E.J."/>
            <person name="Brachmann A.O."/>
            <person name="Gurgui C."/>
            <person name="Wakimoto T."/>
            <person name="Kracht M."/>
            <person name="Crusemann M."/>
            <person name="Hentschel U."/>
            <person name="Abe I."/>
            <person name="Matsunaga S."/>
            <person name="Kalinowski J."/>
            <person name="Takeyama H."/>
            <person name="Piel J."/>
        </authorList>
    </citation>
    <scope>NUCLEOTIDE SEQUENCE [LARGE SCALE GENOMIC DNA]</scope>
    <source>
        <strain evidence="16">TSY1</strain>
    </source>
</reference>
<dbReference type="SUPFAM" id="SSF54211">
    <property type="entry name" value="Ribosomal protein S5 domain 2-like"/>
    <property type="match status" value="1"/>
</dbReference>
<dbReference type="InterPro" id="IPR006203">
    <property type="entry name" value="GHMP_knse_ATP-bd_CS"/>
</dbReference>
<keyword evidence="12" id="KW-0963">Cytoplasm</keyword>
<proteinExistence type="inferred from homology"/>
<keyword evidence="7 12" id="KW-0791">Threonine biosynthesis</keyword>
<feature type="binding site" evidence="12">
    <location>
        <begin position="94"/>
        <end position="104"/>
    </location>
    <ligand>
        <name>ATP</name>
        <dbReference type="ChEBI" id="CHEBI:30616"/>
    </ligand>
</feature>
<dbReference type="Pfam" id="PF00288">
    <property type="entry name" value="GHMP_kinases_N"/>
    <property type="match status" value="1"/>
</dbReference>
<gene>
    <name evidence="12" type="primary">thrB</name>
    <name evidence="15" type="ORF">ETSY1_35355</name>
</gene>
<protein>
    <recommendedName>
        <fullName evidence="4 12">Homoserine kinase</fullName>
        <shortName evidence="12">HK</shortName>
        <shortName evidence="12">HSK</shortName>
        <ecNumber evidence="3 12">2.7.1.39</ecNumber>
    </recommendedName>
</protein>
<keyword evidence="9 12" id="KW-0418">Kinase</keyword>
<dbReference type="NCBIfam" id="TIGR00191">
    <property type="entry name" value="thrB"/>
    <property type="match status" value="1"/>
</dbReference>
<dbReference type="UniPathway" id="UPA00050">
    <property type="reaction ID" value="UER00064"/>
</dbReference>
<evidence type="ECO:0000256" key="11">
    <source>
        <dbReference type="ARBA" id="ARBA00049375"/>
    </source>
</evidence>
<dbReference type="HOGENOM" id="CLU_041243_0_2_7"/>
<feature type="domain" description="GHMP kinase N-terminal" evidence="13">
    <location>
        <begin position="65"/>
        <end position="147"/>
    </location>
</feature>
<evidence type="ECO:0000259" key="13">
    <source>
        <dbReference type="Pfam" id="PF00288"/>
    </source>
</evidence>
<comment type="catalytic activity">
    <reaction evidence="11 12">
        <text>L-homoserine + ATP = O-phospho-L-homoserine + ADP + H(+)</text>
        <dbReference type="Rhea" id="RHEA:13985"/>
        <dbReference type="ChEBI" id="CHEBI:15378"/>
        <dbReference type="ChEBI" id="CHEBI:30616"/>
        <dbReference type="ChEBI" id="CHEBI:57476"/>
        <dbReference type="ChEBI" id="CHEBI:57590"/>
        <dbReference type="ChEBI" id="CHEBI:456216"/>
        <dbReference type="EC" id="2.7.1.39"/>
    </reaction>
</comment>
<sequence>MDSITPIYRYVQVRVPASTANLGSGFDIFGMALDIYNTFSLHVTTTSQWSVSVPESLMVPTNRDNLVFQSACRLFKEVGFDPQGLHLELDINVPLARGLGSSSSAIIGGLVAANVMVGSPCDRDALLDMAIEIEGHPDNVTPALMGGMTLSYKTGDTHRYLNLPCPSDLRIVLAIPDFQLGTAQARSILPPQITRNDAVFNGSRTALLVAAMYEKRYDWLATAMEDHLHQRYRAPLVPGMTEAIAAGYQANALGVALSGAGPSLIAFVEHNAEAVGNVLQETFRQHGVECDIRIVQPDINGAVLIDTTP</sequence>
<comment type="pathway">
    <text evidence="1 12">Amino-acid biosynthesis; L-threonine biosynthesis; L-threonine from L-aspartate: step 4/5.</text>
</comment>
<keyword evidence="5 12" id="KW-0028">Amino-acid biosynthesis</keyword>
<name>W4LAK2_ENTF1</name>
<evidence type="ECO:0000256" key="10">
    <source>
        <dbReference type="ARBA" id="ARBA00022840"/>
    </source>
</evidence>
<evidence type="ECO:0000256" key="6">
    <source>
        <dbReference type="ARBA" id="ARBA00022679"/>
    </source>
</evidence>
<dbReference type="PANTHER" id="PTHR20861:SF1">
    <property type="entry name" value="HOMOSERINE KINASE"/>
    <property type="match status" value="1"/>
</dbReference>
<evidence type="ECO:0000256" key="2">
    <source>
        <dbReference type="ARBA" id="ARBA00007370"/>
    </source>
</evidence>
<keyword evidence="8 12" id="KW-0547">Nucleotide-binding</keyword>
<dbReference type="NCBIfam" id="NF002288">
    <property type="entry name" value="PRK01212.1-4"/>
    <property type="match status" value="1"/>
</dbReference>
<evidence type="ECO:0000256" key="1">
    <source>
        <dbReference type="ARBA" id="ARBA00005015"/>
    </source>
</evidence>
<dbReference type="AlphaFoldDB" id="W4LAK2"/>
<keyword evidence="16" id="KW-1185">Reference proteome</keyword>
<dbReference type="SUPFAM" id="SSF55060">
    <property type="entry name" value="GHMP Kinase, C-terminal domain"/>
    <property type="match status" value="1"/>
</dbReference>
<evidence type="ECO:0000256" key="5">
    <source>
        <dbReference type="ARBA" id="ARBA00022605"/>
    </source>
</evidence>
<dbReference type="GO" id="GO:0005737">
    <property type="term" value="C:cytoplasm"/>
    <property type="evidence" value="ECO:0007669"/>
    <property type="project" value="UniProtKB-SubCell"/>
</dbReference>
<dbReference type="PRINTS" id="PR00958">
    <property type="entry name" value="HOMSERKINASE"/>
</dbReference>
<dbReference type="GO" id="GO:0004413">
    <property type="term" value="F:homoserine kinase activity"/>
    <property type="evidence" value="ECO:0007669"/>
    <property type="project" value="UniProtKB-UniRule"/>
</dbReference>
<dbReference type="HAMAP" id="MF_00384">
    <property type="entry name" value="Homoser_kinase"/>
    <property type="match status" value="1"/>
</dbReference>
<dbReference type="PANTHER" id="PTHR20861">
    <property type="entry name" value="HOMOSERINE/4-DIPHOSPHOCYTIDYL-2-C-METHYL-D-ERYTHRITOL KINASE"/>
    <property type="match status" value="1"/>
</dbReference>
<dbReference type="PATRIC" id="fig|1429438.4.peg.6654"/>
<comment type="function">
    <text evidence="12">Catalyzes the ATP-dependent phosphorylation of L-homoserine to L-homoserine phosphate.</text>
</comment>
<evidence type="ECO:0000256" key="8">
    <source>
        <dbReference type="ARBA" id="ARBA00022741"/>
    </source>
</evidence>
<keyword evidence="10 12" id="KW-0067">ATP-binding</keyword>
<dbReference type="EC" id="2.7.1.39" evidence="3 12"/>
<dbReference type="GO" id="GO:0005524">
    <property type="term" value="F:ATP binding"/>
    <property type="evidence" value="ECO:0007669"/>
    <property type="project" value="UniProtKB-UniRule"/>
</dbReference>
<dbReference type="Gene3D" id="3.30.70.890">
    <property type="entry name" value="GHMP kinase, C-terminal domain"/>
    <property type="match status" value="1"/>
</dbReference>
<evidence type="ECO:0000256" key="3">
    <source>
        <dbReference type="ARBA" id="ARBA00012078"/>
    </source>
</evidence>
<dbReference type="InterPro" id="IPR020568">
    <property type="entry name" value="Ribosomal_Su5_D2-typ_SF"/>
</dbReference>
<dbReference type="GO" id="GO:0009088">
    <property type="term" value="P:threonine biosynthetic process"/>
    <property type="evidence" value="ECO:0007669"/>
    <property type="project" value="UniProtKB-UniRule"/>
</dbReference>
<evidence type="ECO:0000259" key="14">
    <source>
        <dbReference type="Pfam" id="PF08544"/>
    </source>
</evidence>
<dbReference type="EMBL" id="AZHW01001082">
    <property type="protein sequence ID" value="ETW94326.1"/>
    <property type="molecule type" value="Genomic_DNA"/>
</dbReference>
<dbReference type="PROSITE" id="PS00627">
    <property type="entry name" value="GHMP_KINASES_ATP"/>
    <property type="match status" value="1"/>
</dbReference>
<evidence type="ECO:0000256" key="4">
    <source>
        <dbReference type="ARBA" id="ARBA00017858"/>
    </source>
</evidence>
<comment type="similarity">
    <text evidence="2 12">Belongs to the GHMP kinase family. Homoserine kinase subfamily.</text>
</comment>
<dbReference type="InterPro" id="IPR036554">
    <property type="entry name" value="GHMP_kinase_C_sf"/>
</dbReference>
<evidence type="ECO:0000256" key="12">
    <source>
        <dbReference type="HAMAP-Rule" id="MF_00384"/>
    </source>
</evidence>
<evidence type="ECO:0000313" key="16">
    <source>
        <dbReference type="Proteomes" id="UP000019141"/>
    </source>
</evidence>
<feature type="domain" description="GHMP kinase C-terminal" evidence="14">
    <location>
        <begin position="209"/>
        <end position="284"/>
    </location>
</feature>
<dbReference type="Proteomes" id="UP000019141">
    <property type="component" value="Unassembled WGS sequence"/>
</dbReference>
<accession>W4LAK2</accession>
<evidence type="ECO:0000313" key="15">
    <source>
        <dbReference type="EMBL" id="ETW94326.1"/>
    </source>
</evidence>
<evidence type="ECO:0000256" key="9">
    <source>
        <dbReference type="ARBA" id="ARBA00022777"/>
    </source>
</evidence>
<dbReference type="InterPro" id="IPR014721">
    <property type="entry name" value="Ribsml_uS5_D2-typ_fold_subgr"/>
</dbReference>
<keyword evidence="6 12" id="KW-0808">Transferase</keyword>
<comment type="subcellular location">
    <subcellularLocation>
        <location evidence="12">Cytoplasm</location>
    </subcellularLocation>
</comment>
<dbReference type="Gene3D" id="3.30.230.10">
    <property type="match status" value="1"/>
</dbReference>